<sequence>MFRRNALTVIVAATSIMLPSIAYSQEAIAGTPAMEAAVSAFYEGLNGSELQISGAIGTLFGGDRIYFADGTGRYRVLLDAGRNVRRDIEGCELELFETLQSPCQIEGTVEISIDDEDNNLADGIEIEMILFSVESFTRSE</sequence>
<feature type="signal peptide" evidence="1">
    <location>
        <begin position="1"/>
        <end position="24"/>
    </location>
</feature>
<reference evidence="3" key="1">
    <citation type="journal article" date="2019" name="Int. J. Syst. Evol. Microbiol.">
        <title>The Global Catalogue of Microorganisms (GCM) 10K type strain sequencing project: providing services to taxonomists for standard genome sequencing and annotation.</title>
        <authorList>
            <consortium name="The Broad Institute Genomics Platform"/>
            <consortium name="The Broad Institute Genome Sequencing Center for Infectious Disease"/>
            <person name="Wu L."/>
            <person name="Ma J."/>
        </authorList>
    </citation>
    <scope>NUCLEOTIDE SEQUENCE [LARGE SCALE GENOMIC DNA]</scope>
    <source>
        <strain evidence="3">JCM 18015</strain>
    </source>
</reference>
<accession>A0ABP9LBH3</accession>
<gene>
    <name evidence="2" type="ORF">GCM10023209_18240</name>
</gene>
<keyword evidence="3" id="KW-1185">Reference proteome</keyword>
<evidence type="ECO:0000313" key="3">
    <source>
        <dbReference type="Proteomes" id="UP001499910"/>
    </source>
</evidence>
<dbReference type="EMBL" id="BAABHW010000002">
    <property type="protein sequence ID" value="GAA5072961.1"/>
    <property type="molecule type" value="Genomic_DNA"/>
</dbReference>
<name>A0ABP9LBH3_9RHOB</name>
<protein>
    <submittedName>
        <fullName evidence="2">Uncharacterized protein</fullName>
    </submittedName>
</protein>
<comment type="caution">
    <text evidence="2">The sequence shown here is derived from an EMBL/GenBank/DDBJ whole genome shotgun (WGS) entry which is preliminary data.</text>
</comment>
<dbReference type="Proteomes" id="UP001499910">
    <property type="component" value="Unassembled WGS sequence"/>
</dbReference>
<evidence type="ECO:0000313" key="2">
    <source>
        <dbReference type="EMBL" id="GAA5072961.1"/>
    </source>
</evidence>
<evidence type="ECO:0000256" key="1">
    <source>
        <dbReference type="SAM" id="SignalP"/>
    </source>
</evidence>
<keyword evidence="1" id="KW-0732">Signal</keyword>
<feature type="chain" id="PRO_5047243679" evidence="1">
    <location>
        <begin position="25"/>
        <end position="140"/>
    </location>
</feature>
<proteinExistence type="predicted"/>
<organism evidence="2 3">
    <name type="scientific">[Roseibacterium] beibuensis</name>
    <dbReference type="NCBI Taxonomy" id="1193142"/>
    <lineage>
        <taxon>Bacteria</taxon>
        <taxon>Pseudomonadati</taxon>
        <taxon>Pseudomonadota</taxon>
        <taxon>Alphaproteobacteria</taxon>
        <taxon>Rhodobacterales</taxon>
        <taxon>Roseobacteraceae</taxon>
        <taxon>Roseicyclus</taxon>
    </lineage>
</organism>